<dbReference type="InParanoid" id="A0A0L0HGM9"/>
<dbReference type="InterPro" id="IPR029063">
    <property type="entry name" value="SAM-dependent_MTases_sf"/>
</dbReference>
<evidence type="ECO:0000256" key="4">
    <source>
        <dbReference type="ARBA" id="ARBA00022603"/>
    </source>
</evidence>
<keyword evidence="5 8" id="KW-0808">Transferase</keyword>
<feature type="repeat" description="ANK" evidence="9">
    <location>
        <begin position="51"/>
        <end position="83"/>
    </location>
</feature>
<feature type="domain" description="RMT2" evidence="11">
    <location>
        <begin position="145"/>
        <end position="360"/>
    </location>
</feature>
<dbReference type="EMBL" id="KQ257457">
    <property type="protein sequence ID" value="KNC99978.1"/>
    <property type="molecule type" value="Genomic_DNA"/>
</dbReference>
<evidence type="ECO:0000313" key="12">
    <source>
        <dbReference type="EMBL" id="KNC99978.1"/>
    </source>
</evidence>
<evidence type="ECO:0000313" key="13">
    <source>
        <dbReference type="Proteomes" id="UP000053201"/>
    </source>
</evidence>
<comment type="subunit">
    <text evidence="2 8">Monomer.</text>
</comment>
<dbReference type="Gene3D" id="1.25.40.20">
    <property type="entry name" value="Ankyrin repeat-containing domain"/>
    <property type="match status" value="1"/>
</dbReference>
<dbReference type="GO" id="GO:0005737">
    <property type="term" value="C:cytoplasm"/>
    <property type="evidence" value="ECO:0007669"/>
    <property type="project" value="UniProtKB-SubCell"/>
</dbReference>
<dbReference type="InterPro" id="IPR017408">
    <property type="entry name" value="Arginine_N-MeTrfase_2"/>
</dbReference>
<dbReference type="PROSITE" id="PS50088">
    <property type="entry name" value="ANK_REPEAT"/>
    <property type="match status" value="1"/>
</dbReference>
<comment type="function">
    <text evidence="1 8">S-adenosyl-L-methionine-dependent protein-arginine N-methyltransferase that methylates the delta-nitrogen atom of arginine residues to form N5-methylarginine (type IV) in target proteins. Monomethylates ribosomal protein L12.</text>
</comment>
<keyword evidence="4 8" id="KW-0489">Methyltransferase</keyword>
<dbReference type="OrthoDB" id="19014at2759"/>
<dbReference type="GO" id="GO:0019702">
    <property type="term" value="F:protein arginine N5-methyltransferase activity"/>
    <property type="evidence" value="ECO:0007669"/>
    <property type="project" value="EnsemblFungi"/>
</dbReference>
<keyword evidence="13" id="KW-1185">Reference proteome</keyword>
<dbReference type="GO" id="GO:0005634">
    <property type="term" value="C:nucleus"/>
    <property type="evidence" value="ECO:0007669"/>
    <property type="project" value="UniProtKB-SubCell"/>
</dbReference>
<evidence type="ECO:0000256" key="2">
    <source>
        <dbReference type="ARBA" id="ARBA00011245"/>
    </source>
</evidence>
<dbReference type="EC" id="2.1.1.-" evidence="8"/>
<comment type="subcellular location">
    <subcellularLocation>
        <location evidence="8">Cytoplasm</location>
    </subcellularLocation>
    <subcellularLocation>
        <location evidence="8">Nucleus</location>
    </subcellularLocation>
</comment>
<evidence type="ECO:0000256" key="10">
    <source>
        <dbReference type="SAM" id="MobiDB-lite"/>
    </source>
</evidence>
<keyword evidence="3 8" id="KW-0963">Cytoplasm</keyword>
<dbReference type="InterPro" id="IPR036770">
    <property type="entry name" value="Ankyrin_rpt-contain_sf"/>
</dbReference>
<evidence type="ECO:0000259" key="11">
    <source>
        <dbReference type="PROSITE" id="PS51559"/>
    </source>
</evidence>
<dbReference type="InterPro" id="IPR026480">
    <property type="entry name" value="RMT2_dom"/>
</dbReference>
<dbReference type="SUPFAM" id="SSF48403">
    <property type="entry name" value="Ankyrin repeat"/>
    <property type="match status" value="1"/>
</dbReference>
<gene>
    <name evidence="12" type="ORF">SPPG_05353</name>
</gene>
<dbReference type="FunFam" id="3.40.50.150:FF:000135">
    <property type="entry name" value="Arginine N-methyltransferase 2"/>
    <property type="match status" value="1"/>
</dbReference>
<dbReference type="VEuPathDB" id="FungiDB:SPPG_05353"/>
<dbReference type="GO" id="GO:0032259">
    <property type="term" value="P:methylation"/>
    <property type="evidence" value="ECO:0007669"/>
    <property type="project" value="UniProtKB-KW"/>
</dbReference>
<dbReference type="eggNOG" id="KOG1709">
    <property type="taxonomic scope" value="Eukaryota"/>
</dbReference>
<dbReference type="PIRSF" id="PIRSF038148">
    <property type="entry name" value="Arginine_N-mtfrase-2"/>
    <property type="match status" value="1"/>
</dbReference>
<evidence type="ECO:0000256" key="9">
    <source>
        <dbReference type="PROSITE-ProRule" id="PRU00023"/>
    </source>
</evidence>
<dbReference type="InterPro" id="IPR051038">
    <property type="entry name" value="RMT2/GAMT_Mtase"/>
</dbReference>
<dbReference type="SUPFAM" id="SSF53335">
    <property type="entry name" value="S-adenosyl-L-methionine-dependent methyltransferases"/>
    <property type="match status" value="1"/>
</dbReference>
<reference evidence="12 13" key="1">
    <citation type="submission" date="2009-08" db="EMBL/GenBank/DDBJ databases">
        <title>The Genome Sequence of Spizellomyces punctatus strain DAOM BR117.</title>
        <authorList>
            <consortium name="The Broad Institute Genome Sequencing Platform"/>
            <person name="Russ C."/>
            <person name="Cuomo C."/>
            <person name="Shea T."/>
            <person name="Young S.K."/>
            <person name="Zeng Q."/>
            <person name="Koehrsen M."/>
            <person name="Haas B."/>
            <person name="Borodovsky M."/>
            <person name="Guigo R."/>
            <person name="Alvarado L."/>
            <person name="Berlin A."/>
            <person name="Bochicchio J."/>
            <person name="Borenstein D."/>
            <person name="Chapman S."/>
            <person name="Chen Z."/>
            <person name="Engels R."/>
            <person name="Freedman E."/>
            <person name="Gellesch M."/>
            <person name="Goldberg J."/>
            <person name="Griggs A."/>
            <person name="Gujja S."/>
            <person name="Heiman D."/>
            <person name="Hepburn T."/>
            <person name="Howarth C."/>
            <person name="Jen D."/>
            <person name="Larson L."/>
            <person name="Lewis B."/>
            <person name="Mehta T."/>
            <person name="Park D."/>
            <person name="Pearson M."/>
            <person name="Roberts A."/>
            <person name="Saif S."/>
            <person name="Shenoy N."/>
            <person name="Sisk P."/>
            <person name="Stolte C."/>
            <person name="Sykes S."/>
            <person name="Thomson T."/>
            <person name="Walk T."/>
            <person name="White J."/>
            <person name="Yandava C."/>
            <person name="Burger G."/>
            <person name="Gray M.W."/>
            <person name="Holland P.W.H."/>
            <person name="King N."/>
            <person name="Lang F.B.F."/>
            <person name="Roger A.J."/>
            <person name="Ruiz-Trillo I."/>
            <person name="Lander E."/>
            <person name="Nusbaum C."/>
        </authorList>
    </citation>
    <scope>NUCLEOTIDE SEQUENCE [LARGE SCALE GENOMIC DNA]</scope>
    <source>
        <strain evidence="12 13">DAOM BR117</strain>
    </source>
</reference>
<dbReference type="PANTHER" id="PTHR32379">
    <property type="entry name" value="GUANIDINOACETATE N-METHYLTRANSFERASE"/>
    <property type="match status" value="1"/>
</dbReference>
<dbReference type="STRING" id="645134.A0A0L0HGM9"/>
<feature type="region of interest" description="Disordered" evidence="10">
    <location>
        <begin position="124"/>
        <end position="148"/>
    </location>
</feature>
<protein>
    <recommendedName>
        <fullName evidence="8">Arginine N-methyltransferase 2</fullName>
        <ecNumber evidence="8">2.1.1.-</ecNumber>
    </recommendedName>
</protein>
<evidence type="ECO:0000256" key="5">
    <source>
        <dbReference type="ARBA" id="ARBA00022679"/>
    </source>
</evidence>
<dbReference type="PANTHER" id="PTHR32379:SF1">
    <property type="entry name" value="GUANIDINOACETATE N-METHYLTRANSFERASE"/>
    <property type="match status" value="1"/>
</dbReference>
<keyword evidence="6" id="KW-0949">S-adenosyl-L-methionine</keyword>
<feature type="compositionally biased region" description="Polar residues" evidence="10">
    <location>
        <begin position="138"/>
        <end position="148"/>
    </location>
</feature>
<dbReference type="InterPro" id="IPR002110">
    <property type="entry name" value="Ankyrin_rpt"/>
</dbReference>
<evidence type="ECO:0000256" key="7">
    <source>
        <dbReference type="ARBA" id="ARBA00023242"/>
    </source>
</evidence>
<organism evidence="12 13">
    <name type="scientific">Spizellomyces punctatus (strain DAOM BR117)</name>
    <dbReference type="NCBI Taxonomy" id="645134"/>
    <lineage>
        <taxon>Eukaryota</taxon>
        <taxon>Fungi</taxon>
        <taxon>Fungi incertae sedis</taxon>
        <taxon>Chytridiomycota</taxon>
        <taxon>Chytridiomycota incertae sedis</taxon>
        <taxon>Chytridiomycetes</taxon>
        <taxon>Spizellomycetales</taxon>
        <taxon>Spizellomycetaceae</taxon>
        <taxon>Spizellomyces</taxon>
    </lineage>
</organism>
<dbReference type="FunCoup" id="A0A0L0HGM9">
    <property type="interactions" value="320"/>
</dbReference>
<evidence type="ECO:0000256" key="1">
    <source>
        <dbReference type="ARBA" id="ARBA00002207"/>
    </source>
</evidence>
<dbReference type="RefSeq" id="XP_016608018.1">
    <property type="nucleotide sequence ID" value="XM_016753571.1"/>
</dbReference>
<dbReference type="OMA" id="YWVVDNY"/>
<dbReference type="Proteomes" id="UP000053201">
    <property type="component" value="Unassembled WGS sequence"/>
</dbReference>
<accession>A0A0L0HGM9</accession>
<evidence type="ECO:0000256" key="3">
    <source>
        <dbReference type="ARBA" id="ARBA00022490"/>
    </source>
</evidence>
<sequence>MTTDPSTPDVQPTLSLLTCLSTLSPSTPCAQELSTYISQGADVAYRDPNRTGASPLHVAAFRGNLEAVTTLLRAGAQWNSIDDNAKSVGEYALEGGFQDVYEHLVEEGVRTEFLLMALGAGGLHPDDEVEDSHEQDESVTSVKPASAHPSNANYLARRLTYSEGRLLDSDNNAVMMGWEAPLMELHANVIAPEPGLHVLNVGFGLGLVDEYLQKRSPATHTIIEAHPDVYAKMIADGWDKRPGVRILFGRWQDVLDQLQVYDGIFFDTFGEYYDDLKEFHEHVPNILSQTGVYSFFNGLAGTNPFFHDVSCRLAEADLGEMGLMTEYREVKMDELGDEVWQGVKRAYWSLPVYRLPVVTF</sequence>
<keyword evidence="9" id="KW-0040">ANK repeat</keyword>
<evidence type="ECO:0000256" key="8">
    <source>
        <dbReference type="PIRNR" id="PIRNR038148"/>
    </source>
</evidence>
<dbReference type="AlphaFoldDB" id="A0A0L0HGM9"/>
<dbReference type="Pfam" id="PF00023">
    <property type="entry name" value="Ank"/>
    <property type="match status" value="1"/>
</dbReference>
<dbReference type="GeneID" id="27688734"/>
<dbReference type="PROSITE" id="PS51559">
    <property type="entry name" value="SAM_RMT2"/>
    <property type="match status" value="1"/>
</dbReference>
<dbReference type="Gene3D" id="3.40.50.150">
    <property type="entry name" value="Vaccinia Virus protein VP39"/>
    <property type="match status" value="1"/>
</dbReference>
<name>A0A0L0HGM9_SPIPD</name>
<evidence type="ECO:0000256" key="6">
    <source>
        <dbReference type="ARBA" id="ARBA00022691"/>
    </source>
</evidence>
<keyword evidence="7 8" id="KW-0539">Nucleus</keyword>
<proteinExistence type="inferred from homology"/>
<comment type="similarity">
    <text evidence="8">Belongs to the class I-like SAM-binding methyltransferase superfamily. RMT2 methyltransferase family.</text>
</comment>
<dbReference type="PROSITE" id="PS50297">
    <property type="entry name" value="ANK_REP_REGION"/>
    <property type="match status" value="1"/>
</dbReference>